<dbReference type="EMBL" id="KZ824970">
    <property type="protein sequence ID" value="RAH67982.1"/>
    <property type="molecule type" value="Genomic_DNA"/>
</dbReference>
<proteinExistence type="predicted"/>
<organism evidence="1 2">
    <name type="scientific">Aspergillus aculeatinus CBS 121060</name>
    <dbReference type="NCBI Taxonomy" id="1448322"/>
    <lineage>
        <taxon>Eukaryota</taxon>
        <taxon>Fungi</taxon>
        <taxon>Dikarya</taxon>
        <taxon>Ascomycota</taxon>
        <taxon>Pezizomycotina</taxon>
        <taxon>Eurotiomycetes</taxon>
        <taxon>Eurotiomycetidae</taxon>
        <taxon>Eurotiales</taxon>
        <taxon>Aspergillaceae</taxon>
        <taxon>Aspergillus</taxon>
        <taxon>Aspergillus subgen. Circumdati</taxon>
    </lineage>
</organism>
<sequence>MLSLLPPIVAALVVPVTVAHGTNDQVLAALDYGTFSNPSNLVRPRFRYWVNDASVSPSTVEQDLKDIAKSGAGGLELLGYYNYGDSDNFGGGLQAPLQADWTQYGFGSPAWKNLSLTVLRTAKELGLVVDFAVGPNQGAGVPAPYHDEGRLWDLAAHNATFSTTDGFEGTLPGWGIGQLVAAVTGSVKSSGGSVKVLAVDSLHDITGSVSISGHVHIPSSSSSATTESHLFAYYLVHADYREVQSPADVPAAVPQSPVKTWSQNGSWVVDHFSVEGAHLMASFWQQSLLDAEMCDLLREVGNYMWEDSQEYKAATWWTPRLPQVFQANRGYSIAKYLPILVGSGVLSSNVTYVTDEADQGKSHAQDYEQTLTELNAEYLRALAEWSNNLGFQWSSQVVYNMPMDMLANVPAVNGPETETLGFSNLLDGYRQFAGPVHLAGKRIVSSEAGAIMGSVYQETIDELLWGLKRSLAGSVNNFILHGWPMGGNYGNTTWPGFTTFAYLFSEMHGPRQPAFEFYSDWVDYVARNQWVAQTGIPKVDLAFWAKNTTGYVSISTLYAASDLEEAGFTYEYLSPDNFDLPEAYVAHASLAPNRQAFKALIVRANETLTVAGVDKLVKYAQQGLPIVFPGGLPSTFSGYDPAGQAQALHLLQNITSLPNVHLVSDQNLAQTLESLHIQPRTSTATNSTVHTTWRYDPTTRTSYIYIFNDAAGQRVHSTATGTITFATTGTPHLYDAWTGSVSAIAIYNQTFTHTTIPINLAGNQTLIIGFHHPRKPNPPSPLHIPIPNPDNQPTTIPEAAISTKHNKTTFTLKRTYDPSPFPLPLPLSTITNKTHPLNSMLTPPIPLTNWTLTLESWTPPPDIHNITPGPTRTNTTYPHLTTLLPWSQLSPALQNVSGIGYYSTTFTLSPNHTQQGGGGAILDLGKVSHAFRVRVNGHAIGPVDLSAARTDIGAWVRAGRNTVEVVVASPLGNVLRDYWEIIKSGGKGAGVTGALPAVAEYGFVGVGWVVPYEVVEVEVGGSGGGGGLK</sequence>
<gene>
    <name evidence="1" type="ORF">BO66DRAFT_473059</name>
</gene>
<protein>
    <submittedName>
        <fullName evidence="1">Secreted protein</fullName>
    </submittedName>
</protein>
<reference evidence="1" key="1">
    <citation type="submission" date="2018-02" db="EMBL/GenBank/DDBJ databases">
        <title>The genomes of Aspergillus section Nigri reveals drivers in fungal speciation.</title>
        <authorList>
            <consortium name="DOE Joint Genome Institute"/>
            <person name="Vesth T.C."/>
            <person name="Nybo J."/>
            <person name="Theobald S."/>
            <person name="Brandl J."/>
            <person name="Frisvad J.C."/>
            <person name="Nielsen K.F."/>
            <person name="Lyhne E.K."/>
            <person name="Kogle M.E."/>
            <person name="Kuo A."/>
            <person name="Riley R."/>
            <person name="Clum A."/>
            <person name="Nolan M."/>
            <person name="Lipzen A."/>
            <person name="Salamov A."/>
            <person name="Henrissat B."/>
            <person name="Wiebenga A."/>
            <person name="De vries R.P."/>
            <person name="Grigoriev I.V."/>
            <person name="Mortensen U.H."/>
            <person name="Andersen M.R."/>
            <person name="Baker S.E."/>
        </authorList>
    </citation>
    <scope>NUCLEOTIDE SEQUENCE</scope>
    <source>
        <strain evidence="1">CBS 121060</strain>
    </source>
</reference>
<keyword evidence="2" id="KW-1185">Reference proteome</keyword>
<evidence type="ECO:0000313" key="2">
    <source>
        <dbReference type="Proteomes" id="UP000249661"/>
    </source>
</evidence>
<evidence type="ECO:0000313" key="1">
    <source>
        <dbReference type="EMBL" id="RAH67982.1"/>
    </source>
</evidence>
<accession>A0ACD1H2J4</accession>
<dbReference type="Proteomes" id="UP000249661">
    <property type="component" value="Unassembled WGS sequence"/>
</dbReference>
<name>A0ACD1H2J4_9EURO</name>